<dbReference type="SMART" id="SM00220">
    <property type="entry name" value="S_TKc"/>
    <property type="match status" value="1"/>
</dbReference>
<accession>A0A6U4A631</accession>
<dbReference type="Gene3D" id="1.10.510.10">
    <property type="entry name" value="Transferase(Phosphotransferase) domain 1"/>
    <property type="match status" value="1"/>
</dbReference>
<dbReference type="GO" id="GO:0044773">
    <property type="term" value="P:mitotic DNA damage checkpoint signaling"/>
    <property type="evidence" value="ECO:0007669"/>
    <property type="project" value="TreeGrafter"/>
</dbReference>
<dbReference type="PANTHER" id="PTHR44167:SF30">
    <property type="entry name" value="PHOSPHORYLASE KINASE"/>
    <property type="match status" value="1"/>
</dbReference>
<name>A0A6U4A631_9STRA</name>
<sequence>MLSYLPERIQRWWNPPPIFTDADGDEEAYNERFFESEEALGEGEFGIVKVVRPLSSSSQDSKEDDDDDGNTERYAVKILPKGMTVRDNVLYHPMNPSVMQTEVGILRKLGGKRYSLKLLELYESPKSIYVITELCSGGSLMDYRSAVMELVGKSGKDAQVPFKVVSRVAYQLLDAVDHCAKNGVIHRDIKPSNIMLQRKININSSTSNNNTTEKEEKSIDFGDLRLIDFGSGALDNIEEREKDDAASSPESQKHTTYAGSPFYNSPEMFRRSYSYKTDVWSTGVTIYVFAAGFPPDEIMQNTFDTFHTSPKKIREEGKERNLKLLPNVPDDYPSSFYDMLERLLEYSPKKRVTAEEMLSCDFVVETVDD</sequence>
<feature type="region of interest" description="Disordered" evidence="1">
    <location>
        <begin position="239"/>
        <end position="259"/>
    </location>
</feature>
<evidence type="ECO:0000313" key="3">
    <source>
        <dbReference type="EMBL" id="CAD9326784.1"/>
    </source>
</evidence>
<dbReference type="InterPro" id="IPR011009">
    <property type="entry name" value="Kinase-like_dom_sf"/>
</dbReference>
<dbReference type="Pfam" id="PF00069">
    <property type="entry name" value="Pkinase"/>
    <property type="match status" value="1"/>
</dbReference>
<reference evidence="3" key="1">
    <citation type="submission" date="2021-01" db="EMBL/GenBank/DDBJ databases">
        <authorList>
            <person name="Corre E."/>
            <person name="Pelletier E."/>
            <person name="Niang G."/>
            <person name="Scheremetjew M."/>
            <person name="Finn R."/>
            <person name="Kale V."/>
            <person name="Holt S."/>
            <person name="Cochrane G."/>
            <person name="Meng A."/>
            <person name="Brown T."/>
            <person name="Cohen L."/>
        </authorList>
    </citation>
    <scope>NUCLEOTIDE SEQUENCE</scope>
    <source>
        <strain evidence="3">Pop2</strain>
    </source>
</reference>
<gene>
    <name evidence="3" type="ORF">DBRI1063_LOCUS9327</name>
</gene>
<dbReference type="PANTHER" id="PTHR44167">
    <property type="entry name" value="OVARIAN-SPECIFIC SERINE/THREONINE-PROTEIN KINASE LOK-RELATED"/>
    <property type="match status" value="1"/>
</dbReference>
<dbReference type="GO" id="GO:0005634">
    <property type="term" value="C:nucleus"/>
    <property type="evidence" value="ECO:0007669"/>
    <property type="project" value="TreeGrafter"/>
</dbReference>
<dbReference type="AlphaFoldDB" id="A0A6U4A631"/>
<dbReference type="GO" id="GO:0005524">
    <property type="term" value="F:ATP binding"/>
    <property type="evidence" value="ECO:0007669"/>
    <property type="project" value="InterPro"/>
</dbReference>
<protein>
    <recommendedName>
        <fullName evidence="2">Protein kinase domain-containing protein</fullName>
    </recommendedName>
</protein>
<proteinExistence type="predicted"/>
<dbReference type="InterPro" id="IPR008271">
    <property type="entry name" value="Ser/Thr_kinase_AS"/>
</dbReference>
<organism evidence="3">
    <name type="scientific">Ditylum brightwellii</name>
    <dbReference type="NCBI Taxonomy" id="49249"/>
    <lineage>
        <taxon>Eukaryota</taxon>
        <taxon>Sar</taxon>
        <taxon>Stramenopiles</taxon>
        <taxon>Ochrophyta</taxon>
        <taxon>Bacillariophyta</taxon>
        <taxon>Mediophyceae</taxon>
        <taxon>Lithodesmiophycidae</taxon>
        <taxon>Lithodesmiales</taxon>
        <taxon>Lithodesmiaceae</taxon>
        <taxon>Ditylum</taxon>
    </lineage>
</organism>
<dbReference type="EMBL" id="HBGN01014593">
    <property type="protein sequence ID" value="CAD9326784.1"/>
    <property type="molecule type" value="Transcribed_RNA"/>
</dbReference>
<feature type="domain" description="Protein kinase" evidence="2">
    <location>
        <begin position="34"/>
        <end position="363"/>
    </location>
</feature>
<evidence type="ECO:0000256" key="1">
    <source>
        <dbReference type="SAM" id="MobiDB-lite"/>
    </source>
</evidence>
<dbReference type="PROSITE" id="PS00108">
    <property type="entry name" value="PROTEIN_KINASE_ST"/>
    <property type="match status" value="1"/>
</dbReference>
<evidence type="ECO:0000259" key="2">
    <source>
        <dbReference type="PROSITE" id="PS50011"/>
    </source>
</evidence>
<dbReference type="PROSITE" id="PS50011">
    <property type="entry name" value="PROTEIN_KINASE_DOM"/>
    <property type="match status" value="1"/>
</dbReference>
<dbReference type="SUPFAM" id="SSF56112">
    <property type="entry name" value="Protein kinase-like (PK-like)"/>
    <property type="match status" value="1"/>
</dbReference>
<dbReference type="Gene3D" id="3.30.200.20">
    <property type="entry name" value="Phosphorylase Kinase, domain 1"/>
    <property type="match status" value="1"/>
</dbReference>
<dbReference type="GO" id="GO:0004674">
    <property type="term" value="F:protein serine/threonine kinase activity"/>
    <property type="evidence" value="ECO:0007669"/>
    <property type="project" value="TreeGrafter"/>
</dbReference>
<feature type="compositionally biased region" description="Polar residues" evidence="1">
    <location>
        <begin position="248"/>
        <end position="258"/>
    </location>
</feature>
<dbReference type="InterPro" id="IPR000719">
    <property type="entry name" value="Prot_kinase_dom"/>
</dbReference>